<dbReference type="InterPro" id="IPR001851">
    <property type="entry name" value="ABC_transp_permease"/>
</dbReference>
<feature type="transmembrane region" description="Helical" evidence="9">
    <location>
        <begin position="195"/>
        <end position="214"/>
    </location>
</feature>
<sequence length="296" mass="31557">MQLFNGISVGSILLLAAVGLTITFGLMGIINMAHGEFIMIGAYTTYVVQLIFQKYFPGGFSAYVLVALVLSFLITALLGYLLEKIIIRYLYDRPEDSLLVTWGLSLILQQLARNIFGAPDVSVTSPKFLQGNVAIGANIDLPINRLAILAIAILALGGVAYLLFRTKFGRNINATMQNRQMAAALGINTKRIDSLTFALGTGLAGLAGCAVTWIGSIGPSIGQDYIINAFITVVVGGAGTLLGTIFGSTFMGVGNTTLEYLTNPSIGQALVLILVIIILQFKPKGVFSLNSRKIDD</sequence>
<evidence type="ECO:0000256" key="7">
    <source>
        <dbReference type="ARBA" id="ARBA00023136"/>
    </source>
</evidence>
<proteinExistence type="inferred from homology"/>
<reference evidence="10 11" key="1">
    <citation type="journal article" date="2015" name="Genome Announc.">
        <title>Expanding the biotechnology potential of lactobacilli through comparative genomics of 213 strains and associated genera.</title>
        <authorList>
            <person name="Sun Z."/>
            <person name="Harris H.M."/>
            <person name="McCann A."/>
            <person name="Guo C."/>
            <person name="Argimon S."/>
            <person name="Zhang W."/>
            <person name="Yang X."/>
            <person name="Jeffery I.B."/>
            <person name="Cooney J.C."/>
            <person name="Kagawa T.F."/>
            <person name="Liu W."/>
            <person name="Song Y."/>
            <person name="Salvetti E."/>
            <person name="Wrobel A."/>
            <person name="Rasinkangas P."/>
            <person name="Parkhill J."/>
            <person name="Rea M.C."/>
            <person name="O'Sullivan O."/>
            <person name="Ritari J."/>
            <person name="Douillard F.P."/>
            <person name="Paul Ross R."/>
            <person name="Yang R."/>
            <person name="Briner A.E."/>
            <person name="Felis G.E."/>
            <person name="de Vos W.M."/>
            <person name="Barrangou R."/>
            <person name="Klaenhammer T.R."/>
            <person name="Caufield P.W."/>
            <person name="Cui Y."/>
            <person name="Zhang H."/>
            <person name="O'Toole P.W."/>
        </authorList>
    </citation>
    <scope>NUCLEOTIDE SEQUENCE [LARGE SCALE GENOMIC DNA]</scope>
    <source>
        <strain evidence="10 11">DSM 18527</strain>
    </source>
</reference>
<evidence type="ECO:0000256" key="5">
    <source>
        <dbReference type="ARBA" id="ARBA00022970"/>
    </source>
</evidence>
<dbReference type="PATRIC" id="fig|1423734.3.peg.1735"/>
<evidence type="ECO:0000256" key="1">
    <source>
        <dbReference type="ARBA" id="ARBA00004651"/>
    </source>
</evidence>
<gene>
    <name evidence="10" type="ORF">FC83_GL001716</name>
</gene>
<evidence type="ECO:0000313" key="10">
    <source>
        <dbReference type="EMBL" id="KRM30580.1"/>
    </source>
</evidence>
<dbReference type="NCBIfam" id="TIGR03409">
    <property type="entry name" value="urea_trans_UrtB"/>
    <property type="match status" value="1"/>
</dbReference>
<keyword evidence="7 9" id="KW-0472">Membrane</keyword>
<keyword evidence="3" id="KW-1003">Cell membrane</keyword>
<evidence type="ECO:0000256" key="2">
    <source>
        <dbReference type="ARBA" id="ARBA00022448"/>
    </source>
</evidence>
<dbReference type="STRING" id="1423734.FC83_GL001716"/>
<organism evidence="10 11">
    <name type="scientific">Agrilactobacillus composti DSM 18527 = JCM 14202</name>
    <dbReference type="NCBI Taxonomy" id="1423734"/>
    <lineage>
        <taxon>Bacteria</taxon>
        <taxon>Bacillati</taxon>
        <taxon>Bacillota</taxon>
        <taxon>Bacilli</taxon>
        <taxon>Lactobacillales</taxon>
        <taxon>Lactobacillaceae</taxon>
        <taxon>Agrilactobacillus</taxon>
    </lineage>
</organism>
<keyword evidence="11" id="KW-1185">Reference proteome</keyword>
<dbReference type="CDD" id="cd06582">
    <property type="entry name" value="TM_PBP1_LivH_like"/>
    <property type="match status" value="1"/>
</dbReference>
<feature type="transmembrane region" description="Helical" evidence="9">
    <location>
        <begin position="62"/>
        <end position="82"/>
    </location>
</feature>
<evidence type="ECO:0000256" key="9">
    <source>
        <dbReference type="SAM" id="Phobius"/>
    </source>
</evidence>
<dbReference type="PANTHER" id="PTHR11795:SF447">
    <property type="entry name" value="ABC TRANSPORTER PERMEASE PROTEIN"/>
    <property type="match status" value="1"/>
</dbReference>
<dbReference type="GO" id="GO:0005886">
    <property type="term" value="C:plasma membrane"/>
    <property type="evidence" value="ECO:0007669"/>
    <property type="project" value="UniProtKB-SubCell"/>
</dbReference>
<evidence type="ECO:0000256" key="4">
    <source>
        <dbReference type="ARBA" id="ARBA00022692"/>
    </source>
</evidence>
<dbReference type="GO" id="GO:0022857">
    <property type="term" value="F:transmembrane transporter activity"/>
    <property type="evidence" value="ECO:0007669"/>
    <property type="project" value="InterPro"/>
</dbReference>
<evidence type="ECO:0000256" key="6">
    <source>
        <dbReference type="ARBA" id="ARBA00022989"/>
    </source>
</evidence>
<dbReference type="eggNOG" id="COG0559">
    <property type="taxonomic scope" value="Bacteria"/>
</dbReference>
<keyword evidence="2" id="KW-0813">Transport</keyword>
<dbReference type="PANTHER" id="PTHR11795">
    <property type="entry name" value="BRANCHED-CHAIN AMINO ACID TRANSPORT SYSTEM PERMEASE PROTEIN LIVH"/>
    <property type="match status" value="1"/>
</dbReference>
<keyword evidence="6 9" id="KW-1133">Transmembrane helix</keyword>
<keyword evidence="4 9" id="KW-0812">Transmembrane</keyword>
<feature type="transmembrane region" description="Helical" evidence="9">
    <location>
        <begin position="146"/>
        <end position="164"/>
    </location>
</feature>
<dbReference type="AlphaFoldDB" id="A0A0R1XPM7"/>
<dbReference type="Proteomes" id="UP000051236">
    <property type="component" value="Unassembled WGS sequence"/>
</dbReference>
<comment type="similarity">
    <text evidence="8">Belongs to the binding-protein-dependent transport system permease family. LivHM subfamily.</text>
</comment>
<dbReference type="InterPro" id="IPR017779">
    <property type="entry name" value="ABC_UrtB_bac"/>
</dbReference>
<name>A0A0R1XPM7_9LACO</name>
<feature type="transmembrane region" description="Helical" evidence="9">
    <location>
        <begin position="6"/>
        <end position="30"/>
    </location>
</feature>
<dbReference type="GO" id="GO:0006865">
    <property type="term" value="P:amino acid transport"/>
    <property type="evidence" value="ECO:0007669"/>
    <property type="project" value="UniProtKB-KW"/>
</dbReference>
<dbReference type="InterPro" id="IPR052157">
    <property type="entry name" value="BCAA_transport_permease"/>
</dbReference>
<accession>A0A0R1XPM7</accession>
<feature type="transmembrane region" description="Helical" evidence="9">
    <location>
        <begin position="266"/>
        <end position="283"/>
    </location>
</feature>
<dbReference type="Pfam" id="PF02653">
    <property type="entry name" value="BPD_transp_2"/>
    <property type="match status" value="1"/>
</dbReference>
<evidence type="ECO:0008006" key="12">
    <source>
        <dbReference type="Google" id="ProtNLM"/>
    </source>
</evidence>
<comment type="caution">
    <text evidence="10">The sequence shown here is derived from an EMBL/GenBank/DDBJ whole genome shotgun (WGS) entry which is preliminary data.</text>
</comment>
<feature type="transmembrane region" description="Helical" evidence="9">
    <location>
        <begin position="226"/>
        <end position="246"/>
    </location>
</feature>
<comment type="subcellular location">
    <subcellularLocation>
        <location evidence="1">Cell membrane</location>
        <topology evidence="1">Multi-pass membrane protein</topology>
    </subcellularLocation>
</comment>
<protein>
    <recommendedName>
        <fullName evidence="12">Urea ABC transporter permease subunit UrtB</fullName>
    </recommendedName>
</protein>
<evidence type="ECO:0000313" key="11">
    <source>
        <dbReference type="Proteomes" id="UP000051236"/>
    </source>
</evidence>
<evidence type="ECO:0000256" key="3">
    <source>
        <dbReference type="ARBA" id="ARBA00022475"/>
    </source>
</evidence>
<keyword evidence="5" id="KW-0029">Amino-acid transport</keyword>
<dbReference type="EMBL" id="AZGA01000088">
    <property type="protein sequence ID" value="KRM30580.1"/>
    <property type="molecule type" value="Genomic_DNA"/>
</dbReference>
<evidence type="ECO:0000256" key="8">
    <source>
        <dbReference type="ARBA" id="ARBA00037998"/>
    </source>
</evidence>